<dbReference type="PATRIC" id="fig|1352936.5.peg.8172"/>
<dbReference type="STRING" id="1352936.M878_39470"/>
<evidence type="ECO:0000313" key="2">
    <source>
        <dbReference type="Proteomes" id="UP000017984"/>
    </source>
</evidence>
<reference evidence="1 2" key="1">
    <citation type="journal article" date="2014" name="Genome Announc.">
        <title>Draft Genome Sequence of Streptomyces roseochromogenes subsp. oscitans DS 12.976, Producer of the Aminocoumarin Antibiotic Clorobiocin.</title>
        <authorList>
            <person name="Ruckert C."/>
            <person name="Kalinowski J."/>
            <person name="Heide L."/>
            <person name="Apel A.K."/>
        </authorList>
    </citation>
    <scope>NUCLEOTIDE SEQUENCE [LARGE SCALE GENOMIC DNA]</scope>
    <source>
        <strain evidence="1 2">DS 12.976</strain>
    </source>
</reference>
<comment type="caution">
    <text evidence="1">The sequence shown here is derived from an EMBL/GenBank/DDBJ whole genome shotgun (WGS) entry which is preliminary data.</text>
</comment>
<evidence type="ECO:0000313" key="1">
    <source>
        <dbReference type="EMBL" id="EST20558.1"/>
    </source>
</evidence>
<dbReference type="EMBL" id="AWQX01000349">
    <property type="protein sequence ID" value="EST20558.1"/>
    <property type="molecule type" value="Genomic_DNA"/>
</dbReference>
<dbReference type="HOGENOM" id="CLU_2720713_0_0_11"/>
<proteinExistence type="predicted"/>
<dbReference type="AlphaFoldDB" id="V6JLE6"/>
<accession>V6JLE6</accession>
<keyword evidence="2" id="KW-1185">Reference proteome</keyword>
<dbReference type="Proteomes" id="UP000017984">
    <property type="component" value="Chromosome"/>
</dbReference>
<organism evidence="1 2">
    <name type="scientific">Streptomyces roseochromogenus subsp. oscitans DS 12.976</name>
    <dbReference type="NCBI Taxonomy" id="1352936"/>
    <lineage>
        <taxon>Bacteria</taxon>
        <taxon>Bacillati</taxon>
        <taxon>Actinomycetota</taxon>
        <taxon>Actinomycetes</taxon>
        <taxon>Kitasatosporales</taxon>
        <taxon>Streptomycetaceae</taxon>
        <taxon>Streptomyces</taxon>
    </lineage>
</organism>
<gene>
    <name evidence="1" type="ORF">M878_39470</name>
</gene>
<sequence length="72" mass="7735">MVRSLPVPLAVLTRVWPDPAWQAALRDRVVTGADGQIAGFLRDAGPARSPLSLGRPFGIRYRGPVRAGTEPT</sequence>
<protein>
    <submittedName>
        <fullName evidence="1">Uncharacterized protein</fullName>
    </submittedName>
</protein>
<name>V6JLE6_STRRC</name>